<dbReference type="GO" id="GO:0043590">
    <property type="term" value="C:bacterial nucleoid"/>
    <property type="evidence" value="ECO:0007669"/>
    <property type="project" value="TreeGrafter"/>
</dbReference>
<keyword evidence="2 4" id="KW-0233">DNA recombination</keyword>
<dbReference type="GO" id="GO:0006310">
    <property type="term" value="P:DNA recombination"/>
    <property type="evidence" value="ECO:0007669"/>
    <property type="project" value="UniProtKB-UniRule"/>
</dbReference>
<feature type="domain" description="DNA replication/recombination mediator RecO N-terminal" evidence="5">
    <location>
        <begin position="1"/>
        <end position="77"/>
    </location>
</feature>
<comment type="similarity">
    <text evidence="4">Belongs to the RecO family.</text>
</comment>
<evidence type="ECO:0000256" key="2">
    <source>
        <dbReference type="ARBA" id="ARBA00023172"/>
    </source>
</evidence>
<protein>
    <recommendedName>
        <fullName evidence="4">DNA repair protein RecO</fullName>
    </recommendedName>
    <alternativeName>
        <fullName evidence="4">Recombination protein O</fullName>
    </alternativeName>
</protein>
<dbReference type="InterPro" id="IPR037278">
    <property type="entry name" value="ARFGAP/RecO"/>
</dbReference>
<dbReference type="AlphaFoldDB" id="A0A938WRQ6"/>
<dbReference type="SUPFAM" id="SSF57863">
    <property type="entry name" value="ArfGap/RecO-like zinc finger"/>
    <property type="match status" value="1"/>
</dbReference>
<dbReference type="RefSeq" id="WP_021947727.1">
    <property type="nucleotide sequence ID" value="NZ_JACJJG010000009.1"/>
</dbReference>
<evidence type="ECO:0000313" key="6">
    <source>
        <dbReference type="EMBL" id="MBM6672944.1"/>
    </source>
</evidence>
<reference evidence="6" key="1">
    <citation type="submission" date="2020-08" db="EMBL/GenBank/DDBJ databases">
        <authorList>
            <person name="Cejkova D."/>
            <person name="Kubasova T."/>
            <person name="Jahodarova E."/>
            <person name="Rychlik I."/>
        </authorList>
    </citation>
    <scope>NUCLEOTIDE SEQUENCE</scope>
    <source>
        <strain evidence="6">An824</strain>
    </source>
</reference>
<proteinExistence type="inferred from homology"/>
<dbReference type="InterPro" id="IPR003717">
    <property type="entry name" value="RecO"/>
</dbReference>
<dbReference type="EMBL" id="JACJJG010000009">
    <property type="protein sequence ID" value="MBM6672944.1"/>
    <property type="molecule type" value="Genomic_DNA"/>
</dbReference>
<dbReference type="GO" id="GO:0006302">
    <property type="term" value="P:double-strand break repair"/>
    <property type="evidence" value="ECO:0007669"/>
    <property type="project" value="TreeGrafter"/>
</dbReference>
<evidence type="ECO:0000313" key="7">
    <source>
        <dbReference type="Proteomes" id="UP000706891"/>
    </source>
</evidence>
<dbReference type="Gene3D" id="2.40.50.140">
    <property type="entry name" value="Nucleic acid-binding proteins"/>
    <property type="match status" value="1"/>
</dbReference>
<name>A0A938WRQ6_9BACT</name>
<dbReference type="NCBIfam" id="TIGR00613">
    <property type="entry name" value="reco"/>
    <property type="match status" value="1"/>
</dbReference>
<comment type="function">
    <text evidence="4">Involved in DNA repair and RecF pathway recombination.</text>
</comment>
<dbReference type="Pfam" id="PF02565">
    <property type="entry name" value="RecO_C"/>
    <property type="match status" value="1"/>
</dbReference>
<accession>A0A938WRQ6</accession>
<keyword evidence="1 4" id="KW-0227">DNA damage</keyword>
<sequence>MLVKTKAIVLHSFKYGESKLIIDLLTAGYGRQACIATVGKSPKGKLKKQYFQPLFILEVILDMRQRVRLQHIKEARVDVPFSSIPFSPSKLSLSMFTAEFLRYATKQEQADELTYAYVENSIRWLDECDGHFANFHLVFMMRLSKFLGFYPNLEDFSPGSRFDLRASCFRTDVPLHNDYLPPEEAEKMNLLLRMNYPTMHLYKMTRAERNRMADVILRYYQIHIPDFPELKSLPILKELFGGD</sequence>
<dbReference type="PANTHER" id="PTHR33991">
    <property type="entry name" value="DNA REPAIR PROTEIN RECO"/>
    <property type="match status" value="1"/>
</dbReference>
<dbReference type="SUPFAM" id="SSF50249">
    <property type="entry name" value="Nucleic acid-binding proteins"/>
    <property type="match status" value="1"/>
</dbReference>
<dbReference type="InterPro" id="IPR022572">
    <property type="entry name" value="DNA_rep/recomb_RecO_N"/>
</dbReference>
<dbReference type="PANTHER" id="PTHR33991:SF1">
    <property type="entry name" value="DNA REPAIR PROTEIN RECO"/>
    <property type="match status" value="1"/>
</dbReference>
<evidence type="ECO:0000256" key="3">
    <source>
        <dbReference type="ARBA" id="ARBA00023204"/>
    </source>
</evidence>
<reference evidence="6" key="2">
    <citation type="journal article" date="2021" name="Sci. Rep.">
        <title>The distribution of antibiotic resistance genes in chicken gut microbiota commensals.</title>
        <authorList>
            <person name="Juricova H."/>
            <person name="Matiasovicova J."/>
            <person name="Kubasova T."/>
            <person name="Cejkova D."/>
            <person name="Rychlik I."/>
        </authorList>
    </citation>
    <scope>NUCLEOTIDE SEQUENCE</scope>
    <source>
        <strain evidence="6">An824</strain>
    </source>
</reference>
<evidence type="ECO:0000256" key="1">
    <source>
        <dbReference type="ARBA" id="ARBA00022763"/>
    </source>
</evidence>
<gene>
    <name evidence="4 6" type="primary">recO</name>
    <name evidence="6" type="ORF">H6A34_03525</name>
</gene>
<keyword evidence="7" id="KW-1185">Reference proteome</keyword>
<organism evidence="6 7">
    <name type="scientific">Marseilla massiliensis</name>
    <dbReference type="NCBI Taxonomy" id="1841864"/>
    <lineage>
        <taxon>Bacteria</taxon>
        <taxon>Pseudomonadati</taxon>
        <taxon>Bacteroidota</taxon>
        <taxon>Bacteroidia</taxon>
        <taxon>Bacteroidales</taxon>
        <taxon>Prevotellaceae</taxon>
        <taxon>Marseilla</taxon>
    </lineage>
</organism>
<dbReference type="Pfam" id="PF11967">
    <property type="entry name" value="RecO_N"/>
    <property type="match status" value="1"/>
</dbReference>
<keyword evidence="3 4" id="KW-0234">DNA repair</keyword>
<dbReference type="InterPro" id="IPR012340">
    <property type="entry name" value="NA-bd_OB-fold"/>
</dbReference>
<dbReference type="HAMAP" id="MF_00201">
    <property type="entry name" value="RecO"/>
    <property type="match status" value="1"/>
</dbReference>
<evidence type="ECO:0000259" key="5">
    <source>
        <dbReference type="Pfam" id="PF11967"/>
    </source>
</evidence>
<evidence type="ECO:0000256" key="4">
    <source>
        <dbReference type="HAMAP-Rule" id="MF_00201"/>
    </source>
</evidence>
<dbReference type="Proteomes" id="UP000706891">
    <property type="component" value="Unassembled WGS sequence"/>
</dbReference>
<comment type="caution">
    <text evidence="6">The sequence shown here is derived from an EMBL/GenBank/DDBJ whole genome shotgun (WGS) entry which is preliminary data.</text>
</comment>